<dbReference type="InterPro" id="IPR003961">
    <property type="entry name" value="FN3_dom"/>
</dbReference>
<dbReference type="SUPFAM" id="SSF49265">
    <property type="entry name" value="Fibronectin type III"/>
    <property type="match status" value="1"/>
</dbReference>
<reference evidence="6 7" key="1">
    <citation type="submission" date="2020-06" db="EMBL/GenBank/DDBJ databases">
        <authorList>
            <person name="Li R."/>
            <person name="Bekaert M."/>
        </authorList>
    </citation>
    <scope>NUCLEOTIDE SEQUENCE [LARGE SCALE GENOMIC DNA]</scope>
    <source>
        <strain evidence="7">wild</strain>
    </source>
</reference>
<dbReference type="CDD" id="cd00063">
    <property type="entry name" value="FN3"/>
    <property type="match status" value="1"/>
</dbReference>
<dbReference type="Proteomes" id="UP000507470">
    <property type="component" value="Unassembled WGS sequence"/>
</dbReference>
<dbReference type="AlphaFoldDB" id="A0A6J8EMF2"/>
<dbReference type="EMBL" id="CACVKT020009374">
    <property type="protein sequence ID" value="CAC5421799.1"/>
    <property type="molecule type" value="Genomic_DNA"/>
</dbReference>
<dbReference type="InterPro" id="IPR036179">
    <property type="entry name" value="Ig-like_dom_sf"/>
</dbReference>
<evidence type="ECO:0000313" key="6">
    <source>
        <dbReference type="EMBL" id="CAC5421799.1"/>
    </source>
</evidence>
<dbReference type="PROSITE" id="PS50835">
    <property type="entry name" value="IG_LIKE"/>
    <property type="match status" value="1"/>
</dbReference>
<accession>A0A6J8EMF2</accession>
<evidence type="ECO:0000256" key="1">
    <source>
        <dbReference type="ARBA" id="ARBA00023157"/>
    </source>
</evidence>
<dbReference type="PROSITE" id="PS50853">
    <property type="entry name" value="FN3"/>
    <property type="match status" value="1"/>
</dbReference>
<dbReference type="Pfam" id="PF00041">
    <property type="entry name" value="fn3"/>
    <property type="match status" value="1"/>
</dbReference>
<dbReference type="InterPro" id="IPR013162">
    <property type="entry name" value="CD80_C2-set"/>
</dbReference>
<keyword evidence="2" id="KW-0472">Membrane</keyword>
<feature type="domain" description="Ig-like" evidence="4">
    <location>
        <begin position="253"/>
        <end position="346"/>
    </location>
</feature>
<feature type="domain" description="Fibronectin type-III" evidence="5">
    <location>
        <begin position="483"/>
        <end position="580"/>
    </location>
</feature>
<evidence type="ECO:0000256" key="2">
    <source>
        <dbReference type="SAM" id="Phobius"/>
    </source>
</evidence>
<keyword evidence="3" id="KW-0732">Signal</keyword>
<dbReference type="InterPro" id="IPR007110">
    <property type="entry name" value="Ig-like_dom"/>
</dbReference>
<sequence length="710" mass="79253">MMASSLYFVIFLFLSILQEMYATVTMHGIGEYIFPNVCYIMTCSYEIPIEDRITVYNILDENNNGVASFTVRYLNSTGQCFYRNPSYVPCKPEVCSCDTDGHATHFCYYHTSSFNGTLTIACFSGSSDNIKVKVAERYNLKGSPQNLKVGEKANITLSCATIEQYVKWQRKTLTIAVITGIAANGSCLFSGTPNPLYWYTCDPNTYIYNISISVAVEDQLQNTQWGCGPLVGDGSSMFRFSVNVPVTSLTITPAVTNDIINVAEGQTQTFTCTTDSCRPAAWIQWYIGTLNITNQAEAQTHQQDGEKFISSSRLVYTWRQDDHNKYIYCEAINIDGVQKIKSSKIRIYIQSDFILTGSDPFIINDQPFTLNCSSNVAPRGEVAYFYKDNISTINIRYIPSTSTCYGIPQDGKPVFQCNDTCSCSEDARIFTWTYNGTVTNQRVTFKCEMDFGTDQRNVTYREVTVERAFNMTPPITSDAPTREPDAPSNVFVVCKEMSMTVFWRPGFNGDDIQKFKVLHVNNQTNQTTTSQFMPDQGGAETMMLTIESLDPETLYIVSVQASNTHGTVASENVNCTTSSGLALKESDKISAVGIGAGIGSAMLIFGITSIAVFFYKKRRDTIKEQSAMYEATQYSSDGGVNIYNELQHAGTDSSIPDQSSSDTSIYYNESGIMTNRNTEHYQNINRTKEEPALQNHDPPMYLDLNIQNVA</sequence>
<evidence type="ECO:0000259" key="4">
    <source>
        <dbReference type="PROSITE" id="PS50835"/>
    </source>
</evidence>
<evidence type="ECO:0000256" key="3">
    <source>
        <dbReference type="SAM" id="SignalP"/>
    </source>
</evidence>
<feature type="transmembrane region" description="Helical" evidence="2">
    <location>
        <begin position="591"/>
        <end position="615"/>
    </location>
</feature>
<evidence type="ECO:0000313" key="7">
    <source>
        <dbReference type="Proteomes" id="UP000507470"/>
    </source>
</evidence>
<evidence type="ECO:0000259" key="5">
    <source>
        <dbReference type="PROSITE" id="PS50853"/>
    </source>
</evidence>
<dbReference type="InterPro" id="IPR013783">
    <property type="entry name" value="Ig-like_fold"/>
</dbReference>
<protein>
    <recommendedName>
        <fullName evidence="8">Ig-like domain-containing protein</fullName>
    </recommendedName>
</protein>
<feature type="signal peptide" evidence="3">
    <location>
        <begin position="1"/>
        <end position="22"/>
    </location>
</feature>
<dbReference type="SMART" id="SM00060">
    <property type="entry name" value="FN3"/>
    <property type="match status" value="1"/>
</dbReference>
<dbReference type="SUPFAM" id="SSF48726">
    <property type="entry name" value="Immunoglobulin"/>
    <property type="match status" value="1"/>
</dbReference>
<keyword evidence="2" id="KW-1133">Transmembrane helix</keyword>
<dbReference type="InterPro" id="IPR036116">
    <property type="entry name" value="FN3_sf"/>
</dbReference>
<keyword evidence="1" id="KW-1015">Disulfide bond</keyword>
<gene>
    <name evidence="6" type="ORF">MCOR_53888</name>
</gene>
<dbReference type="Pfam" id="PF08205">
    <property type="entry name" value="C2-set_2"/>
    <property type="match status" value="1"/>
</dbReference>
<organism evidence="6 7">
    <name type="scientific">Mytilus coruscus</name>
    <name type="common">Sea mussel</name>
    <dbReference type="NCBI Taxonomy" id="42192"/>
    <lineage>
        <taxon>Eukaryota</taxon>
        <taxon>Metazoa</taxon>
        <taxon>Spiralia</taxon>
        <taxon>Lophotrochozoa</taxon>
        <taxon>Mollusca</taxon>
        <taxon>Bivalvia</taxon>
        <taxon>Autobranchia</taxon>
        <taxon>Pteriomorphia</taxon>
        <taxon>Mytilida</taxon>
        <taxon>Mytiloidea</taxon>
        <taxon>Mytilidae</taxon>
        <taxon>Mytilinae</taxon>
        <taxon>Mytilus</taxon>
    </lineage>
</organism>
<proteinExistence type="predicted"/>
<feature type="chain" id="PRO_5027108663" description="Ig-like domain-containing protein" evidence="3">
    <location>
        <begin position="23"/>
        <end position="710"/>
    </location>
</feature>
<keyword evidence="2" id="KW-0812">Transmembrane</keyword>
<evidence type="ECO:0008006" key="8">
    <source>
        <dbReference type="Google" id="ProtNLM"/>
    </source>
</evidence>
<dbReference type="OrthoDB" id="6132039at2759"/>
<dbReference type="Gene3D" id="2.60.40.10">
    <property type="entry name" value="Immunoglobulins"/>
    <property type="match status" value="2"/>
</dbReference>
<keyword evidence="7" id="KW-1185">Reference proteome</keyword>
<name>A0A6J8EMF2_MYTCO</name>